<dbReference type="Gene3D" id="3.40.50.720">
    <property type="entry name" value="NAD(P)-binding Rossmann-like Domain"/>
    <property type="match status" value="1"/>
</dbReference>
<dbReference type="GO" id="GO:0016020">
    <property type="term" value="C:membrane"/>
    <property type="evidence" value="ECO:0007669"/>
    <property type="project" value="TreeGrafter"/>
</dbReference>
<dbReference type="InterPro" id="IPR002347">
    <property type="entry name" value="SDR_fam"/>
</dbReference>
<reference evidence="4" key="1">
    <citation type="submission" date="2020-05" db="EMBL/GenBank/DDBJ databases">
        <authorList>
            <person name="Chiriac C."/>
            <person name="Salcher M."/>
            <person name="Ghai R."/>
            <person name="Kavagutti S V."/>
        </authorList>
    </citation>
    <scope>NUCLEOTIDE SEQUENCE</scope>
</reference>
<evidence type="ECO:0000313" key="4">
    <source>
        <dbReference type="EMBL" id="CAB4668372.1"/>
    </source>
</evidence>
<evidence type="ECO:0000256" key="1">
    <source>
        <dbReference type="ARBA" id="ARBA00006484"/>
    </source>
</evidence>
<dbReference type="AlphaFoldDB" id="A0A6J6M3B3"/>
<dbReference type="Pfam" id="PF00106">
    <property type="entry name" value="adh_short"/>
    <property type="match status" value="1"/>
</dbReference>
<dbReference type="PANTHER" id="PTHR44196:SF1">
    <property type="entry name" value="DEHYDROGENASE_REDUCTASE SDR FAMILY MEMBER 7B"/>
    <property type="match status" value="1"/>
</dbReference>
<evidence type="ECO:0000313" key="3">
    <source>
        <dbReference type="EMBL" id="CAB4603655.1"/>
    </source>
</evidence>
<dbReference type="EMBL" id="CAEZUN010000097">
    <property type="protein sequence ID" value="CAB4603655.1"/>
    <property type="molecule type" value="Genomic_DNA"/>
</dbReference>
<keyword evidence="2" id="KW-0560">Oxidoreductase</keyword>
<proteinExistence type="inferred from homology"/>
<dbReference type="SUPFAM" id="SSF51735">
    <property type="entry name" value="NAD(P)-binding Rossmann-fold domains"/>
    <property type="match status" value="1"/>
</dbReference>
<evidence type="ECO:0000256" key="2">
    <source>
        <dbReference type="ARBA" id="ARBA00023002"/>
    </source>
</evidence>
<sequence>MDLADKNTVVTGAANGIGKAVAEAFHSQGARVVLADRDQELLDEIVTQLNAKRPNSAFAVACDLSTEHANADLVAKSKQFLGFVDLFYANAGVAMGTDLTTTEDSWETSFAINVHAHRWAVKYLIDDWLAAGHGYFVSTASAAGLLTAIGSAPYSLTKHAALAFAEWLSITYGNRGLRVSCLCPQGVNTNMLRRSDEATAADNGNVVRASGVVLEPQQVAEIVVATLREETFLILPHPEVAQFVAKKATEHQRWLAGMRKLQLRTLGV</sequence>
<dbReference type="PANTHER" id="PTHR44196">
    <property type="entry name" value="DEHYDROGENASE/REDUCTASE SDR FAMILY MEMBER 7B"/>
    <property type="match status" value="1"/>
</dbReference>
<name>A0A6J6M3B3_9ZZZZ</name>
<gene>
    <name evidence="3" type="ORF">UFOPK1826_00851</name>
    <name evidence="4" type="ORF">UFOPK2292_00673</name>
</gene>
<organism evidence="4">
    <name type="scientific">freshwater metagenome</name>
    <dbReference type="NCBI Taxonomy" id="449393"/>
    <lineage>
        <taxon>unclassified sequences</taxon>
        <taxon>metagenomes</taxon>
        <taxon>ecological metagenomes</taxon>
    </lineage>
</organism>
<dbReference type="CDD" id="cd05233">
    <property type="entry name" value="SDR_c"/>
    <property type="match status" value="1"/>
</dbReference>
<dbReference type="EMBL" id="CAEZWU010000083">
    <property type="protein sequence ID" value="CAB4668372.1"/>
    <property type="molecule type" value="Genomic_DNA"/>
</dbReference>
<dbReference type="PRINTS" id="PR00081">
    <property type="entry name" value="GDHRDH"/>
</dbReference>
<protein>
    <submittedName>
        <fullName evidence="4">Unannotated protein</fullName>
    </submittedName>
</protein>
<dbReference type="GO" id="GO:0016491">
    <property type="term" value="F:oxidoreductase activity"/>
    <property type="evidence" value="ECO:0007669"/>
    <property type="project" value="UniProtKB-KW"/>
</dbReference>
<accession>A0A6J6M3B3</accession>
<comment type="similarity">
    <text evidence="1">Belongs to the short-chain dehydrogenases/reductases (SDR) family.</text>
</comment>
<dbReference type="InterPro" id="IPR036291">
    <property type="entry name" value="NAD(P)-bd_dom_sf"/>
</dbReference>